<accession>A0ACC1K0B9</accession>
<sequence>MPPPPVRKHHSHSAAPRGAPAVKPLSSSEEEEEDSLLPAAPRSATMNESEWDDVPRAYQQRVRKVWKRDSTFQVMNEVVVDRGPSPYLSQIELYGDGNHLTTVEADGLCLATPTGSTAYSLAAGGSLVHPEIPAILVTPICAHTLSFRPMLLPDSMVVRVVLPPDSRNTAWASFDGRHRIELRRGDHIQITASKYPLPTVCASQSQTQDWMSSLSRCLNWNERKRQKKFGDIAMDTAPADGGASDDGGDEDDNDDTIDVLSF</sequence>
<name>A0ACC1K0B9_9FUNG</name>
<proteinExistence type="predicted"/>
<protein>
    <submittedName>
        <fullName evidence="1">Uncharacterized protein</fullName>
    </submittedName>
</protein>
<gene>
    <name evidence="1" type="ORF">GGI18_005153</name>
</gene>
<keyword evidence="2" id="KW-1185">Reference proteome</keyword>
<comment type="caution">
    <text evidence="1">The sequence shown here is derived from an EMBL/GenBank/DDBJ whole genome shotgun (WGS) entry which is preliminary data.</text>
</comment>
<dbReference type="Proteomes" id="UP001140066">
    <property type="component" value="Unassembled WGS sequence"/>
</dbReference>
<evidence type="ECO:0000313" key="1">
    <source>
        <dbReference type="EMBL" id="KAJ2770800.1"/>
    </source>
</evidence>
<reference evidence="1" key="1">
    <citation type="submission" date="2022-07" db="EMBL/GenBank/DDBJ databases">
        <title>Phylogenomic reconstructions and comparative analyses of Kickxellomycotina fungi.</title>
        <authorList>
            <person name="Reynolds N.K."/>
            <person name="Stajich J.E."/>
            <person name="Barry K."/>
            <person name="Grigoriev I.V."/>
            <person name="Crous P."/>
            <person name="Smith M.E."/>
        </authorList>
    </citation>
    <scope>NUCLEOTIDE SEQUENCE</scope>
    <source>
        <strain evidence="1">BCRC 34191</strain>
    </source>
</reference>
<dbReference type="EMBL" id="JANBUK010002734">
    <property type="protein sequence ID" value="KAJ2770800.1"/>
    <property type="molecule type" value="Genomic_DNA"/>
</dbReference>
<organism evidence="1 2">
    <name type="scientific">Coemansia linderi</name>
    <dbReference type="NCBI Taxonomy" id="2663919"/>
    <lineage>
        <taxon>Eukaryota</taxon>
        <taxon>Fungi</taxon>
        <taxon>Fungi incertae sedis</taxon>
        <taxon>Zoopagomycota</taxon>
        <taxon>Kickxellomycotina</taxon>
        <taxon>Kickxellomycetes</taxon>
        <taxon>Kickxellales</taxon>
        <taxon>Kickxellaceae</taxon>
        <taxon>Coemansia</taxon>
    </lineage>
</organism>
<evidence type="ECO:0000313" key="2">
    <source>
        <dbReference type="Proteomes" id="UP001140066"/>
    </source>
</evidence>